<dbReference type="KEGG" id="csg:Cylst_1527"/>
<name>K9WVJ6_9NOST</name>
<dbReference type="OrthoDB" id="9765680at2"/>
<dbReference type="EMBL" id="CP003642">
    <property type="protein sequence ID" value="AFZ23811.1"/>
    <property type="molecule type" value="Genomic_DNA"/>
</dbReference>
<keyword evidence="3" id="KW-1185">Reference proteome</keyword>
<protein>
    <submittedName>
        <fullName evidence="2">Non-ribosomal peptide synthase</fullName>
    </submittedName>
</protein>
<dbReference type="GO" id="GO:0008610">
    <property type="term" value="P:lipid biosynthetic process"/>
    <property type="evidence" value="ECO:0007669"/>
    <property type="project" value="UniProtKB-ARBA"/>
</dbReference>
<evidence type="ECO:0000259" key="1">
    <source>
        <dbReference type="Pfam" id="PF00668"/>
    </source>
</evidence>
<gene>
    <name evidence="2" type="ORF">Cylst_1527</name>
</gene>
<dbReference type="AlphaFoldDB" id="K9WVJ6"/>
<dbReference type="HOGENOM" id="CLU_000022_2_9_3"/>
<dbReference type="Proteomes" id="UP000010475">
    <property type="component" value="Chromosome"/>
</dbReference>
<reference evidence="2 3" key="1">
    <citation type="submission" date="2012-06" db="EMBL/GenBank/DDBJ databases">
        <title>Finished chromosome of genome of Cylindrospermum stagnale PCC 7417.</title>
        <authorList>
            <consortium name="US DOE Joint Genome Institute"/>
            <person name="Gugger M."/>
            <person name="Coursin T."/>
            <person name="Rippka R."/>
            <person name="Tandeau De Marsac N."/>
            <person name="Huntemann M."/>
            <person name="Wei C.-L."/>
            <person name="Han J."/>
            <person name="Detter J.C."/>
            <person name="Han C."/>
            <person name="Tapia R."/>
            <person name="Chen A."/>
            <person name="Kyrpides N."/>
            <person name="Mavromatis K."/>
            <person name="Markowitz V."/>
            <person name="Szeto E."/>
            <person name="Ivanova N."/>
            <person name="Pagani I."/>
            <person name="Pati A."/>
            <person name="Goodwin L."/>
            <person name="Nordberg H.P."/>
            <person name="Cantor M.N."/>
            <person name="Hua S.X."/>
            <person name="Woyke T."/>
            <person name="Kerfeld C.A."/>
        </authorList>
    </citation>
    <scope>NUCLEOTIDE SEQUENCE [LARGE SCALE GENOMIC DNA]</scope>
    <source>
        <strain evidence="2 3">PCC 7417</strain>
    </source>
</reference>
<dbReference type="Gene3D" id="3.30.559.30">
    <property type="entry name" value="Nonribosomal peptide synthetase, condensation domain"/>
    <property type="match status" value="1"/>
</dbReference>
<organism evidence="2 3">
    <name type="scientific">Cylindrospermum stagnale PCC 7417</name>
    <dbReference type="NCBI Taxonomy" id="56107"/>
    <lineage>
        <taxon>Bacteria</taxon>
        <taxon>Bacillati</taxon>
        <taxon>Cyanobacteriota</taxon>
        <taxon>Cyanophyceae</taxon>
        <taxon>Nostocales</taxon>
        <taxon>Nostocaceae</taxon>
        <taxon>Cylindrospermum</taxon>
    </lineage>
</organism>
<dbReference type="SUPFAM" id="SSF52777">
    <property type="entry name" value="CoA-dependent acyltransferases"/>
    <property type="match status" value="2"/>
</dbReference>
<sequence>MKTENIEDIYELTPLQKGILFHSLYNPELGLYFIQISYTLGGNLNIVAFERAWQTVIYRHTALRTGFYWEEIDKPLQVVYKQVKVPLEQYDWREMDTVEQQEALRSFLLSDRKQGFDLAQECLMRLHLIRLTDNSYEFIWSKHHLIMDGWSMPIVLKDFVQTYEILCREQEVCLAPSRPFRDYIGWLQQQDQDQAEEFWRQAMREIKEPTPLTNLSADNLSQQAERYDEEQIKLSAATTEALQSLVSQHHLTLNTLVQGAWAILLGHYSCRNNVVYGCTVSGRPVDLAGADAMVGVFINTLPIHVKLDGEQLILPWLQQLQAQLVDARQYEYSPLTDIQGWSQVQRGLPLFESILVFENQPVTQFLRNWQGNIEIQSTNLFYKTNYPLTVVVYPGSELAIAISYDFRRFDVITIAEILKDFEILLLNIVTNPHIRLQDLQFLREREQMLATMLEKEATFNFDYLLSVPAQVQA</sequence>
<dbReference type="Gene3D" id="3.30.559.10">
    <property type="entry name" value="Chloramphenicol acetyltransferase-like domain"/>
    <property type="match status" value="1"/>
</dbReference>
<dbReference type="GO" id="GO:0003824">
    <property type="term" value="F:catalytic activity"/>
    <property type="evidence" value="ECO:0007669"/>
    <property type="project" value="InterPro"/>
</dbReference>
<feature type="domain" description="Condensation" evidence="1">
    <location>
        <begin position="7"/>
        <end position="447"/>
    </location>
</feature>
<dbReference type="CDD" id="cd19543">
    <property type="entry name" value="DCL_NRPS"/>
    <property type="match status" value="1"/>
</dbReference>
<accession>K9WVJ6</accession>
<dbReference type="RefSeq" id="WP_015207067.1">
    <property type="nucleotide sequence ID" value="NC_019757.1"/>
</dbReference>
<dbReference type="PATRIC" id="fig|56107.3.peg.1722"/>
<proteinExistence type="predicted"/>
<dbReference type="InterPro" id="IPR001242">
    <property type="entry name" value="Condensation_dom"/>
</dbReference>
<evidence type="ECO:0000313" key="2">
    <source>
        <dbReference type="EMBL" id="AFZ23811.1"/>
    </source>
</evidence>
<dbReference type="STRING" id="56107.Cylst_1527"/>
<dbReference type="PANTHER" id="PTHR45398">
    <property type="match status" value="1"/>
</dbReference>
<dbReference type="eggNOG" id="COG1020">
    <property type="taxonomic scope" value="Bacteria"/>
</dbReference>
<evidence type="ECO:0000313" key="3">
    <source>
        <dbReference type="Proteomes" id="UP000010475"/>
    </source>
</evidence>
<dbReference type="InterPro" id="IPR023213">
    <property type="entry name" value="CAT-like_dom_sf"/>
</dbReference>
<dbReference type="Pfam" id="PF00668">
    <property type="entry name" value="Condensation"/>
    <property type="match status" value="1"/>
</dbReference>
<dbReference type="PANTHER" id="PTHR45398:SF1">
    <property type="entry name" value="ENZYME, PUTATIVE (JCVI)-RELATED"/>
    <property type="match status" value="1"/>
</dbReference>